<sequence>MEDDAIELKWRSMKTNLIFTGIQFQPEENTKDKLNSFIKQKLKIDKRVNFDKEIVLKNGYKLKETQFGVKEQFPKEIEQQRKPLYPVAKQARKEKRKVRMVRDKLYIDGDLYKPNTKGDGNENIHDVLSFIQQRNITQQYERSTNEPQLSQLPRVQTIFDYQTVKNSDDSIEEIPNN</sequence>
<evidence type="ECO:0000313" key="1">
    <source>
        <dbReference type="EMBL" id="CAG2210694.1"/>
    </source>
</evidence>
<protein>
    <submittedName>
        <fullName evidence="1">Uncharacterized protein</fullName>
    </submittedName>
</protein>
<gene>
    <name evidence="1" type="ORF">MEDL_24765</name>
</gene>
<organism evidence="1 2">
    <name type="scientific">Mytilus edulis</name>
    <name type="common">Blue mussel</name>
    <dbReference type="NCBI Taxonomy" id="6550"/>
    <lineage>
        <taxon>Eukaryota</taxon>
        <taxon>Metazoa</taxon>
        <taxon>Spiralia</taxon>
        <taxon>Lophotrochozoa</taxon>
        <taxon>Mollusca</taxon>
        <taxon>Bivalvia</taxon>
        <taxon>Autobranchia</taxon>
        <taxon>Pteriomorphia</taxon>
        <taxon>Mytilida</taxon>
        <taxon>Mytiloidea</taxon>
        <taxon>Mytilidae</taxon>
        <taxon>Mytilinae</taxon>
        <taxon>Mytilus</taxon>
    </lineage>
</organism>
<name>A0A8S3RMK0_MYTED</name>
<dbReference type="AlphaFoldDB" id="A0A8S3RMK0"/>
<dbReference type="OrthoDB" id="6159214at2759"/>
<dbReference type="EMBL" id="CAJPWZ010001243">
    <property type="protein sequence ID" value="CAG2210694.1"/>
    <property type="molecule type" value="Genomic_DNA"/>
</dbReference>
<accession>A0A8S3RMK0</accession>
<evidence type="ECO:0000313" key="2">
    <source>
        <dbReference type="Proteomes" id="UP000683360"/>
    </source>
</evidence>
<dbReference type="Proteomes" id="UP000683360">
    <property type="component" value="Unassembled WGS sequence"/>
</dbReference>
<comment type="caution">
    <text evidence="1">The sequence shown here is derived from an EMBL/GenBank/DDBJ whole genome shotgun (WGS) entry which is preliminary data.</text>
</comment>
<proteinExistence type="predicted"/>
<reference evidence="1" key="1">
    <citation type="submission" date="2021-03" db="EMBL/GenBank/DDBJ databases">
        <authorList>
            <person name="Bekaert M."/>
        </authorList>
    </citation>
    <scope>NUCLEOTIDE SEQUENCE</scope>
</reference>
<keyword evidence="2" id="KW-1185">Reference proteome</keyword>